<keyword evidence="2" id="KW-0238">DNA-binding</keyword>
<dbReference type="InterPro" id="IPR020449">
    <property type="entry name" value="Tscrpt_reg_AraC-type_HTH"/>
</dbReference>
<dbReference type="Gene3D" id="1.10.10.60">
    <property type="entry name" value="Homeodomain-like"/>
    <property type="match status" value="1"/>
</dbReference>
<name>A0AB39PI80_9ACTN</name>
<dbReference type="GO" id="GO:0003700">
    <property type="term" value="F:DNA-binding transcription factor activity"/>
    <property type="evidence" value="ECO:0007669"/>
    <property type="project" value="InterPro"/>
</dbReference>
<dbReference type="EMBL" id="CP163435">
    <property type="protein sequence ID" value="XDQ30286.1"/>
    <property type="molecule type" value="Genomic_DNA"/>
</dbReference>
<feature type="domain" description="HTH araC/xylS-type" evidence="4">
    <location>
        <begin position="213"/>
        <end position="314"/>
    </location>
</feature>
<evidence type="ECO:0000256" key="3">
    <source>
        <dbReference type="ARBA" id="ARBA00023163"/>
    </source>
</evidence>
<keyword evidence="3" id="KW-0804">Transcription</keyword>
<dbReference type="RefSeq" id="WP_369240075.1">
    <property type="nucleotide sequence ID" value="NZ_CP163435.1"/>
</dbReference>
<dbReference type="PANTHER" id="PTHR46796">
    <property type="entry name" value="HTH-TYPE TRANSCRIPTIONAL ACTIVATOR RHAS-RELATED"/>
    <property type="match status" value="1"/>
</dbReference>
<gene>
    <name evidence="5" type="ORF">AB5J56_38705</name>
</gene>
<dbReference type="AlphaFoldDB" id="A0AB39PI80"/>
<evidence type="ECO:0000313" key="5">
    <source>
        <dbReference type="EMBL" id="XDQ30286.1"/>
    </source>
</evidence>
<dbReference type="Pfam" id="PF12833">
    <property type="entry name" value="HTH_18"/>
    <property type="match status" value="1"/>
</dbReference>
<accession>A0AB39PI80</accession>
<dbReference type="SUPFAM" id="SSF46689">
    <property type="entry name" value="Homeodomain-like"/>
    <property type="match status" value="1"/>
</dbReference>
<sequence length="329" mass="35447">MSLVLTTASVPDEDKVGYWRDAMGRALVPMAVVPRGDGPFEGRISTGRLGYLRVSTIEADAQRASRTPKHIARSSGAFVAVGVQTSGTATLVQNGRRAVVREGDLMVYDTSRPYSLDYPERFTTRVIHMPRRVLGLSDEDIHRVTGTAIGSTEGFGAVLMPFLGTLVASAHSYSPTVASGLAASVVDLFATLVADRTRHGATPEESGRGHLVPRIREHIDRNLGDPALSPEAVAAAHHISVRYLHRIFESEGSTVGRLIQRRRLEECARELARPSGTAPTVSAVAQRWGFVNPAHFSRVFRASYGLSPREWRSMRLAGGGGGDAGGRTP</sequence>
<dbReference type="PROSITE" id="PS01124">
    <property type="entry name" value="HTH_ARAC_FAMILY_2"/>
    <property type="match status" value="1"/>
</dbReference>
<organism evidence="5">
    <name type="scientific">Streptomyces sp. R21</name>
    <dbReference type="NCBI Taxonomy" id="3238627"/>
    <lineage>
        <taxon>Bacteria</taxon>
        <taxon>Bacillati</taxon>
        <taxon>Actinomycetota</taxon>
        <taxon>Actinomycetes</taxon>
        <taxon>Kitasatosporales</taxon>
        <taxon>Streptomycetaceae</taxon>
        <taxon>Streptomyces</taxon>
    </lineage>
</organism>
<dbReference type="Pfam" id="PF14525">
    <property type="entry name" value="AraC_binding_2"/>
    <property type="match status" value="1"/>
</dbReference>
<evidence type="ECO:0000259" key="4">
    <source>
        <dbReference type="PROSITE" id="PS01124"/>
    </source>
</evidence>
<evidence type="ECO:0000256" key="1">
    <source>
        <dbReference type="ARBA" id="ARBA00023015"/>
    </source>
</evidence>
<dbReference type="PRINTS" id="PR00032">
    <property type="entry name" value="HTHARAC"/>
</dbReference>
<evidence type="ECO:0000256" key="2">
    <source>
        <dbReference type="ARBA" id="ARBA00023125"/>
    </source>
</evidence>
<reference evidence="5" key="1">
    <citation type="submission" date="2024-07" db="EMBL/GenBank/DDBJ databases">
        <authorList>
            <person name="Yu S.T."/>
        </authorList>
    </citation>
    <scope>NUCLEOTIDE SEQUENCE</scope>
    <source>
        <strain evidence="5">R21</strain>
    </source>
</reference>
<protein>
    <submittedName>
        <fullName evidence="5">Helix-turn-helix domain-containing protein</fullName>
    </submittedName>
</protein>
<dbReference type="InterPro" id="IPR050204">
    <property type="entry name" value="AraC_XylS_family_regulators"/>
</dbReference>
<dbReference type="SMART" id="SM00342">
    <property type="entry name" value="HTH_ARAC"/>
    <property type="match status" value="1"/>
</dbReference>
<proteinExistence type="predicted"/>
<dbReference type="InterPro" id="IPR009057">
    <property type="entry name" value="Homeodomain-like_sf"/>
</dbReference>
<dbReference type="PANTHER" id="PTHR46796:SF6">
    <property type="entry name" value="ARAC SUBFAMILY"/>
    <property type="match status" value="1"/>
</dbReference>
<keyword evidence="1" id="KW-0805">Transcription regulation</keyword>
<dbReference type="GO" id="GO:0043565">
    <property type="term" value="F:sequence-specific DNA binding"/>
    <property type="evidence" value="ECO:0007669"/>
    <property type="project" value="InterPro"/>
</dbReference>
<dbReference type="InterPro" id="IPR018060">
    <property type="entry name" value="HTH_AraC"/>
</dbReference>
<dbReference type="InterPro" id="IPR035418">
    <property type="entry name" value="AraC-bd_2"/>
</dbReference>